<dbReference type="AlphaFoldDB" id="A0A9J5XC12"/>
<gene>
    <name evidence="4" type="ORF">H5410_045216</name>
</gene>
<feature type="compositionally biased region" description="Basic residues" evidence="1">
    <location>
        <begin position="443"/>
        <end position="454"/>
    </location>
</feature>
<proteinExistence type="predicted"/>
<evidence type="ECO:0000259" key="3">
    <source>
        <dbReference type="Pfam" id="PF24925"/>
    </source>
</evidence>
<dbReference type="EMBL" id="JACXVP010000009">
    <property type="protein sequence ID" value="KAG5584782.1"/>
    <property type="molecule type" value="Genomic_DNA"/>
</dbReference>
<keyword evidence="2" id="KW-0472">Membrane</keyword>
<dbReference type="PANTHER" id="PTHR33054:SF12">
    <property type="entry name" value="ZINC KNUCKLE FAMILY PROTEIN"/>
    <property type="match status" value="1"/>
</dbReference>
<protein>
    <recommendedName>
        <fullName evidence="3">DUF7746 domain-containing protein</fullName>
    </recommendedName>
</protein>
<feature type="compositionally biased region" description="Acidic residues" evidence="1">
    <location>
        <begin position="504"/>
        <end position="516"/>
    </location>
</feature>
<feature type="compositionally biased region" description="Basic residues" evidence="1">
    <location>
        <begin position="423"/>
        <end position="432"/>
    </location>
</feature>
<feature type="transmembrane region" description="Helical" evidence="2">
    <location>
        <begin position="34"/>
        <end position="54"/>
    </location>
</feature>
<dbReference type="OrthoDB" id="1325175at2759"/>
<dbReference type="PANTHER" id="PTHR33054">
    <property type="entry name" value="CCHC-TYPE DOMAIN-CONTAINING PROTEIN"/>
    <property type="match status" value="1"/>
</dbReference>
<feature type="compositionally biased region" description="Basic and acidic residues" evidence="1">
    <location>
        <begin position="433"/>
        <end position="442"/>
    </location>
</feature>
<reference evidence="4 5" key="1">
    <citation type="submission" date="2020-09" db="EMBL/GenBank/DDBJ databases">
        <title>De no assembly of potato wild relative species, Solanum commersonii.</title>
        <authorList>
            <person name="Cho K."/>
        </authorList>
    </citation>
    <scope>NUCLEOTIDE SEQUENCE [LARGE SCALE GENOMIC DNA]</scope>
    <source>
        <strain evidence="4">LZ3.2</strain>
        <tissue evidence="4">Leaf</tissue>
    </source>
</reference>
<name>A0A9J5XC12_SOLCO</name>
<evidence type="ECO:0000256" key="2">
    <source>
        <dbReference type="SAM" id="Phobius"/>
    </source>
</evidence>
<evidence type="ECO:0000313" key="5">
    <source>
        <dbReference type="Proteomes" id="UP000824120"/>
    </source>
</evidence>
<feature type="region of interest" description="Disordered" evidence="1">
    <location>
        <begin position="504"/>
        <end position="525"/>
    </location>
</feature>
<organism evidence="4 5">
    <name type="scientific">Solanum commersonii</name>
    <name type="common">Commerson's wild potato</name>
    <name type="synonym">Commerson's nightshade</name>
    <dbReference type="NCBI Taxonomy" id="4109"/>
    <lineage>
        <taxon>Eukaryota</taxon>
        <taxon>Viridiplantae</taxon>
        <taxon>Streptophyta</taxon>
        <taxon>Embryophyta</taxon>
        <taxon>Tracheophyta</taxon>
        <taxon>Spermatophyta</taxon>
        <taxon>Magnoliopsida</taxon>
        <taxon>eudicotyledons</taxon>
        <taxon>Gunneridae</taxon>
        <taxon>Pentapetalae</taxon>
        <taxon>asterids</taxon>
        <taxon>lamiids</taxon>
        <taxon>Solanales</taxon>
        <taxon>Solanaceae</taxon>
        <taxon>Solanoideae</taxon>
        <taxon>Solaneae</taxon>
        <taxon>Solanum</taxon>
    </lineage>
</organism>
<keyword evidence="5" id="KW-1185">Reference proteome</keyword>
<dbReference type="InterPro" id="IPR056648">
    <property type="entry name" value="DUF7746"/>
</dbReference>
<evidence type="ECO:0000313" key="4">
    <source>
        <dbReference type="EMBL" id="KAG5584782.1"/>
    </source>
</evidence>
<feature type="domain" description="DUF7746" evidence="3">
    <location>
        <begin position="209"/>
        <end position="304"/>
    </location>
</feature>
<accession>A0A9J5XC12</accession>
<keyword evidence="2" id="KW-1133">Transmembrane helix</keyword>
<dbReference type="Pfam" id="PF24925">
    <property type="entry name" value="DUF7746"/>
    <property type="match status" value="1"/>
</dbReference>
<evidence type="ECO:0000256" key="1">
    <source>
        <dbReference type="SAM" id="MobiDB-lite"/>
    </source>
</evidence>
<comment type="caution">
    <text evidence="4">The sequence shown here is derived from an EMBL/GenBank/DDBJ whole genome shotgun (WGS) entry which is preliminary data.</text>
</comment>
<feature type="region of interest" description="Disordered" evidence="1">
    <location>
        <begin position="406"/>
        <end position="454"/>
    </location>
</feature>
<keyword evidence="2" id="KW-0812">Transmembrane</keyword>
<sequence length="860" mass="99250">MNLQVINGVSLKLGFLVHTVRKICIIFLNNFMRLVLYIIILCFSYPGNIIKAIYPPQAPFILPNNICITFIAFQKFIENDVATVSINEINNLISQNNYLGLYVKVLGKHIDFVFKPLYDLEKLLDKKFSKFGAQPINLSEDFADEMETTFEYKNQVDLEINKLRGYPKKNNGNTKYDNKSSMQTYYYSKLTPQDVLIEERDWNQTNTPYSGTELYEWNLDGLTDRQLTILVHRMIMYATICKSVNNTDKTIFKMIIAGFTSQLRGWWDNYMSLEVKAAVINVKAANKGVNNLGFALVKNREDAVYSLVLTILEHFNGRFTNQYETVRSLLNDGLPPLYAERVKKTLRNSQGVIPYGTYTYGKLIEACTQEGISLCNELKLFRQLKIDNLRERTQLGDLCTQFDLPDSSKSTKHRDSSGSTPNRPHRRRKSRCRSREEREERRGHRKSHRFTKNRSRRELAKIRYGKFGHIAPNCKLEKLKTLELHEEVCDKIYSFLYTSGSESDYDSDSGSEEEINLPESSDNNQGDICSCENDEFYKLQSQFDDLNINTITSDNVIELLKEVTDNTLREKIIQFAANNKSSSSNLKQKIKSLKQNQIICDHRLAQIESANNKGKNIVEENTLTKPINIDRRQNMFLGMMQLYPPIILGTPFINAIYPFTYITAKEFSATYTNQDISYTFITDPISRDINALINMKQKHVDSLQLELFSMNIFDTLRSTKVQEKIKLISEQIAIDICADHPSAFWNRKKHIVTLPYEDNFSEDNIPTKSRPCQLNAELVEFCKKEIDNLLNKDYGTIPHKGIVADNSEISIQDGNKEEMIKEYLEEVRKNLLLNITHYENSDTSMRSETSDDIADDAQKA</sequence>
<dbReference type="Proteomes" id="UP000824120">
    <property type="component" value="Chromosome 9"/>
</dbReference>